<dbReference type="AlphaFoldDB" id="A0A9P3YUK0"/>
<dbReference type="PANTHER" id="PTHR34700">
    <property type="entry name" value="POTASSIUM BINDING PROTEIN KBP"/>
    <property type="match status" value="1"/>
</dbReference>
<dbReference type="Proteomes" id="UP000879542">
    <property type="component" value="Unassembled WGS sequence"/>
</dbReference>
<proteinExistence type="predicted"/>
<dbReference type="PROSITE" id="PS51782">
    <property type="entry name" value="LYSM"/>
    <property type="match status" value="1"/>
</dbReference>
<gene>
    <name evidence="1" type="ORF">KRQ00_003584</name>
</gene>
<comment type="caution">
    <text evidence="1">The sequence shown here is derived from an EMBL/GenBank/DDBJ whole genome shotgun (WGS) entry which is preliminary data.</text>
</comment>
<organism evidence="1 2">
    <name type="scientific">Clostridioides difficile</name>
    <name type="common">Peptoclostridium difficile</name>
    <dbReference type="NCBI Taxonomy" id="1496"/>
    <lineage>
        <taxon>Bacteria</taxon>
        <taxon>Bacillati</taxon>
        <taxon>Bacillota</taxon>
        <taxon>Clostridia</taxon>
        <taxon>Peptostreptococcales</taxon>
        <taxon>Peptostreptococcaceae</taxon>
        <taxon>Clostridioides</taxon>
    </lineage>
</organism>
<dbReference type="SUPFAM" id="SSF54106">
    <property type="entry name" value="LysM domain"/>
    <property type="match status" value="1"/>
</dbReference>
<sequence>MEIWLRQANNTFRFPVIPPSFEINGSATINTSNILSVGDIAVFGGLGLKTIELSSFFPNQEYSFCNYNGFPKPYDCVNLIESWMKEGYILRFIITETNINFECIIADFNYREQDYSRDVYFTLSLKEYRRIQISKVNINNDEKLSSEKDVQLTKGFDTKQKTHKVVEGDTLFKIAKKYYGNGDLWEKIYKANEDEIKDPSVIKNGWVLIIP</sequence>
<name>A0A9P3YUK0_CLODI</name>
<dbReference type="RefSeq" id="WP_021427397.1">
    <property type="nucleotide sequence ID" value="NZ_BIMY01000032.1"/>
</dbReference>
<protein>
    <submittedName>
        <fullName evidence="1">LysM peptidoglycan-binding domain-containing protein</fullName>
    </submittedName>
</protein>
<dbReference type="Gene3D" id="3.10.350.10">
    <property type="entry name" value="LysM domain"/>
    <property type="match status" value="1"/>
</dbReference>
<dbReference type="InterPro" id="IPR048494">
    <property type="entry name" value="Dit-like_N"/>
</dbReference>
<dbReference type="PANTHER" id="PTHR34700:SF4">
    <property type="entry name" value="PHAGE-LIKE ELEMENT PBSX PROTEIN XKDP"/>
    <property type="match status" value="1"/>
</dbReference>
<dbReference type="Pfam" id="PF21821">
    <property type="entry name" value="Dit_like"/>
    <property type="match status" value="1"/>
</dbReference>
<dbReference type="InterPro" id="IPR018392">
    <property type="entry name" value="LysM"/>
</dbReference>
<dbReference type="InterPro" id="IPR036779">
    <property type="entry name" value="LysM_dom_sf"/>
</dbReference>
<reference evidence="1" key="1">
    <citation type="journal article" date="2018" name="Genome Biol.">
        <title>SKESA: strategic k-mer extension for scrupulous assemblies.</title>
        <authorList>
            <person name="Souvorov A."/>
            <person name="Agarwala R."/>
            <person name="Lipman D.J."/>
        </authorList>
    </citation>
    <scope>NUCLEOTIDE SEQUENCE</scope>
    <source>
        <strain evidence="1">Clostridioides</strain>
    </source>
</reference>
<evidence type="ECO:0000313" key="1">
    <source>
        <dbReference type="EMBL" id="HBH2621775.1"/>
    </source>
</evidence>
<reference evidence="1" key="2">
    <citation type="submission" date="2021-06" db="EMBL/GenBank/DDBJ databases">
        <authorList>
            <consortium name="NCBI Pathogen Detection Project"/>
        </authorList>
    </citation>
    <scope>NUCLEOTIDE SEQUENCE</scope>
    <source>
        <strain evidence="1">Clostridioides</strain>
    </source>
</reference>
<accession>A0A9P3YUK0</accession>
<dbReference type="SMART" id="SM00257">
    <property type="entry name" value="LysM"/>
    <property type="match status" value="1"/>
</dbReference>
<evidence type="ECO:0000313" key="2">
    <source>
        <dbReference type="Proteomes" id="UP000879542"/>
    </source>
</evidence>
<dbReference type="Pfam" id="PF01476">
    <property type="entry name" value="LysM"/>
    <property type="match status" value="1"/>
</dbReference>
<dbReference type="EMBL" id="DAEQIJ010000026">
    <property type="protein sequence ID" value="HBH2621775.1"/>
    <property type="molecule type" value="Genomic_DNA"/>
</dbReference>
<dbReference type="InterPro" id="IPR052196">
    <property type="entry name" value="Bact_Kbp"/>
</dbReference>
<dbReference type="CDD" id="cd00118">
    <property type="entry name" value="LysM"/>
    <property type="match status" value="1"/>
</dbReference>